<feature type="domain" description="RanBP2-type" evidence="6">
    <location>
        <begin position="367"/>
        <end position="396"/>
    </location>
</feature>
<proteinExistence type="predicted"/>
<keyword evidence="8" id="KW-1185">Reference proteome</keyword>
<dbReference type="FunCoup" id="A0A1Q3BAG5">
    <property type="interactions" value="427"/>
</dbReference>
<sequence length="536" mass="61026">MHKLLKVSNGCRYTILKAHLNNPTKLLPISNLHSPTKTLDSNPKLGLILDEFEELQSSKPMNQISHSSSLSVRRYDLGRPTNESETTVHISHPWPEWVNLMEFLLKRGYFDGDGNPFERGELGFKEANGIRTACLNFSRDRYSLIRQLSRKDIQVVVGSGCPSIDRKVVNSGKRLRAHVGIDEGNVCSSCNLRGSCERAYVKAQEYEVGRTADVMRILLTYGLDPITATVENKQCLNKVVKESVRRLLNQMVEFSIKEFDSDLPNSTKRNATMQDHLSLQEKGHVNVPMKQGDWQCPKCNFLNFARNIRCLRCDGLFQERLSLLKVDQEHLPLKCGDWICDKCNFFNFAKNTKCLQCKEKPSKRQLNPGEWECESCNFINFRKNMVCLKCNHRRPKASNASNLLADPKHGNGDYHTCSGRRSVSGETIGNDLKYGGRRSKHGDTWRFVESESEDQDSSESWDEVSGLANFPVEGGKSNLSLNGQMKEGWRLEMLERSRGAKKAEESDSELRSAARQRKEFLESTDDEEMADWFGHT</sequence>
<feature type="compositionally biased region" description="Basic and acidic residues" evidence="5">
    <location>
        <begin position="496"/>
        <end position="521"/>
    </location>
</feature>
<dbReference type="InterPro" id="IPR036443">
    <property type="entry name" value="Znf_RanBP2_sf"/>
</dbReference>
<dbReference type="GO" id="GO:0005737">
    <property type="term" value="C:cytoplasm"/>
    <property type="evidence" value="ECO:0007669"/>
    <property type="project" value="TreeGrafter"/>
</dbReference>
<gene>
    <name evidence="7" type="ORF">CFOL_v3_08307</name>
</gene>
<evidence type="ECO:0000256" key="1">
    <source>
        <dbReference type="ARBA" id="ARBA00022723"/>
    </source>
</evidence>
<feature type="domain" description="RanBP2-type" evidence="6">
    <location>
        <begin position="334"/>
        <end position="363"/>
    </location>
</feature>
<dbReference type="AlphaFoldDB" id="A0A1Q3BAG5"/>
<dbReference type="InterPro" id="IPR001876">
    <property type="entry name" value="Znf_RanBP2"/>
</dbReference>
<dbReference type="SUPFAM" id="SSF90209">
    <property type="entry name" value="Ran binding protein zinc finger-like"/>
    <property type="match status" value="3"/>
</dbReference>
<comment type="caution">
    <text evidence="7">The sequence shown here is derived from an EMBL/GenBank/DDBJ whole genome shotgun (WGS) entry which is preliminary data.</text>
</comment>
<evidence type="ECO:0000313" key="8">
    <source>
        <dbReference type="Proteomes" id="UP000187406"/>
    </source>
</evidence>
<dbReference type="PANTHER" id="PTHR23111">
    <property type="entry name" value="ZINC FINGER PROTEIN"/>
    <property type="match status" value="1"/>
</dbReference>
<dbReference type="EMBL" id="BDDD01000365">
    <property type="protein sequence ID" value="GAV64792.1"/>
    <property type="molecule type" value="Genomic_DNA"/>
</dbReference>
<feature type="domain" description="RanBP2-type" evidence="6">
    <location>
        <begin position="290"/>
        <end position="313"/>
    </location>
</feature>
<reference evidence="8" key="1">
    <citation type="submission" date="2016-04" db="EMBL/GenBank/DDBJ databases">
        <title>Cephalotus genome sequencing.</title>
        <authorList>
            <person name="Fukushima K."/>
            <person name="Hasebe M."/>
            <person name="Fang X."/>
        </authorList>
    </citation>
    <scope>NUCLEOTIDE SEQUENCE [LARGE SCALE GENOMIC DNA]</scope>
    <source>
        <strain evidence="8">cv. St1</strain>
    </source>
</reference>
<evidence type="ECO:0000313" key="7">
    <source>
        <dbReference type="EMBL" id="GAV64792.1"/>
    </source>
</evidence>
<evidence type="ECO:0000256" key="3">
    <source>
        <dbReference type="ARBA" id="ARBA00022833"/>
    </source>
</evidence>
<evidence type="ECO:0000256" key="5">
    <source>
        <dbReference type="SAM" id="MobiDB-lite"/>
    </source>
</evidence>
<dbReference type="PANTHER" id="PTHR23111:SF23">
    <property type="entry name" value="RAN BP2_NZF ZINC FINGER-LIKE SUPERFAMILY PROTEIN"/>
    <property type="match status" value="1"/>
</dbReference>
<organism evidence="7 8">
    <name type="scientific">Cephalotus follicularis</name>
    <name type="common">Albany pitcher plant</name>
    <dbReference type="NCBI Taxonomy" id="3775"/>
    <lineage>
        <taxon>Eukaryota</taxon>
        <taxon>Viridiplantae</taxon>
        <taxon>Streptophyta</taxon>
        <taxon>Embryophyta</taxon>
        <taxon>Tracheophyta</taxon>
        <taxon>Spermatophyta</taxon>
        <taxon>Magnoliopsida</taxon>
        <taxon>eudicotyledons</taxon>
        <taxon>Gunneridae</taxon>
        <taxon>Pentapetalae</taxon>
        <taxon>rosids</taxon>
        <taxon>fabids</taxon>
        <taxon>Oxalidales</taxon>
        <taxon>Cephalotaceae</taxon>
        <taxon>Cephalotus</taxon>
    </lineage>
</organism>
<dbReference type="Gene3D" id="4.10.1060.10">
    <property type="entry name" value="Zinc finger, RanBP2-type"/>
    <property type="match status" value="3"/>
</dbReference>
<dbReference type="OrthoDB" id="448399at2759"/>
<evidence type="ECO:0000256" key="2">
    <source>
        <dbReference type="ARBA" id="ARBA00022771"/>
    </source>
</evidence>
<dbReference type="Pfam" id="PF00641">
    <property type="entry name" value="Zn_ribbon_RanBP"/>
    <property type="match status" value="3"/>
</dbReference>
<evidence type="ECO:0000259" key="6">
    <source>
        <dbReference type="PROSITE" id="PS50199"/>
    </source>
</evidence>
<dbReference type="GO" id="GO:0008270">
    <property type="term" value="F:zinc ion binding"/>
    <property type="evidence" value="ECO:0007669"/>
    <property type="project" value="UniProtKB-KW"/>
</dbReference>
<protein>
    <submittedName>
        <fullName evidence="7">Zf-RanBP domain-containing protein</fullName>
    </submittedName>
</protein>
<dbReference type="Proteomes" id="UP000187406">
    <property type="component" value="Unassembled WGS sequence"/>
</dbReference>
<accession>A0A1Q3BAG5</accession>
<name>A0A1Q3BAG5_CEPFO</name>
<keyword evidence="1" id="KW-0479">Metal-binding</keyword>
<evidence type="ECO:0000256" key="4">
    <source>
        <dbReference type="PROSITE-ProRule" id="PRU00322"/>
    </source>
</evidence>
<keyword evidence="3" id="KW-0862">Zinc</keyword>
<dbReference type="PROSITE" id="PS50199">
    <property type="entry name" value="ZF_RANBP2_2"/>
    <property type="match status" value="3"/>
</dbReference>
<dbReference type="SMART" id="SM00547">
    <property type="entry name" value="ZnF_RBZ"/>
    <property type="match status" value="3"/>
</dbReference>
<feature type="region of interest" description="Disordered" evidence="5">
    <location>
        <begin position="496"/>
        <end position="536"/>
    </location>
</feature>
<dbReference type="InParanoid" id="A0A1Q3BAG5"/>
<keyword evidence="2 4" id="KW-0863">Zinc-finger</keyword>
<dbReference type="PROSITE" id="PS01358">
    <property type="entry name" value="ZF_RANBP2_1"/>
    <property type="match status" value="2"/>
</dbReference>
<dbReference type="GO" id="GO:0003729">
    <property type="term" value="F:mRNA binding"/>
    <property type="evidence" value="ECO:0007669"/>
    <property type="project" value="TreeGrafter"/>
</dbReference>